<comment type="caution">
    <text evidence="6">The sequence shown here is derived from an EMBL/GenBank/DDBJ whole genome shotgun (WGS) entry which is preliminary data.</text>
</comment>
<keyword evidence="3" id="KW-0961">Cell wall biogenesis/degradation</keyword>
<keyword evidence="7" id="KW-1185">Reference proteome</keyword>
<gene>
    <name evidence="6" type="ORF">SDJN03_17895</name>
</gene>
<dbReference type="InterPro" id="IPR000743">
    <property type="entry name" value="Glyco_hydro_28"/>
</dbReference>
<feature type="non-terminal residue" evidence="6">
    <location>
        <position position="1"/>
    </location>
</feature>
<evidence type="ECO:0000256" key="3">
    <source>
        <dbReference type="ARBA" id="ARBA00023316"/>
    </source>
</evidence>
<keyword evidence="4" id="KW-0378">Hydrolase</keyword>
<name>A0AAV6MPG3_9ROSI</name>
<dbReference type="PANTHER" id="PTHR31375">
    <property type="match status" value="1"/>
</dbReference>
<dbReference type="EMBL" id="JAGKQH010000012">
    <property type="protein sequence ID" value="KAG6585162.1"/>
    <property type="molecule type" value="Genomic_DNA"/>
</dbReference>
<evidence type="ECO:0000313" key="7">
    <source>
        <dbReference type="Proteomes" id="UP000685013"/>
    </source>
</evidence>
<keyword evidence="4" id="KW-0326">Glycosidase</keyword>
<keyword evidence="2" id="KW-0964">Secreted</keyword>
<organism evidence="6 7">
    <name type="scientific">Cucurbita argyrosperma subsp. sororia</name>
    <dbReference type="NCBI Taxonomy" id="37648"/>
    <lineage>
        <taxon>Eukaryota</taxon>
        <taxon>Viridiplantae</taxon>
        <taxon>Streptophyta</taxon>
        <taxon>Embryophyta</taxon>
        <taxon>Tracheophyta</taxon>
        <taxon>Spermatophyta</taxon>
        <taxon>Magnoliopsida</taxon>
        <taxon>eudicotyledons</taxon>
        <taxon>Gunneridae</taxon>
        <taxon>Pentapetalae</taxon>
        <taxon>rosids</taxon>
        <taxon>fabids</taxon>
        <taxon>Cucurbitales</taxon>
        <taxon>Cucurbitaceae</taxon>
        <taxon>Cucurbiteae</taxon>
        <taxon>Cucurbita</taxon>
    </lineage>
</organism>
<dbReference type="GO" id="GO:0071555">
    <property type="term" value="P:cell wall organization"/>
    <property type="evidence" value="ECO:0007669"/>
    <property type="project" value="UniProtKB-KW"/>
</dbReference>
<feature type="compositionally biased region" description="Low complexity" evidence="5">
    <location>
        <begin position="116"/>
        <end position="132"/>
    </location>
</feature>
<protein>
    <submittedName>
        <fullName evidence="6">Polygalacturonase</fullName>
    </submittedName>
</protein>
<feature type="compositionally biased region" description="Basic residues" evidence="5">
    <location>
        <begin position="102"/>
        <end position="115"/>
    </location>
</feature>
<dbReference type="GO" id="GO:0005975">
    <property type="term" value="P:carbohydrate metabolic process"/>
    <property type="evidence" value="ECO:0007669"/>
    <property type="project" value="InterPro"/>
</dbReference>
<evidence type="ECO:0000313" key="6">
    <source>
        <dbReference type="EMBL" id="KAG6585162.1"/>
    </source>
</evidence>
<accession>A0AAV6MPG3</accession>
<dbReference type="AlphaFoldDB" id="A0AAV6MPG3"/>
<reference evidence="6 7" key="1">
    <citation type="journal article" date="2021" name="Hortic Res">
        <title>The domestication of Cucurbita argyrosperma as revealed by the genome of its wild relative.</title>
        <authorList>
            <person name="Barrera-Redondo J."/>
            <person name="Sanchez-de la Vega G."/>
            <person name="Aguirre-Liguori J.A."/>
            <person name="Castellanos-Morales G."/>
            <person name="Gutierrez-Guerrero Y.T."/>
            <person name="Aguirre-Dugua X."/>
            <person name="Aguirre-Planter E."/>
            <person name="Tenaillon M.I."/>
            <person name="Lira-Saade R."/>
            <person name="Eguiarte L.E."/>
        </authorList>
    </citation>
    <scope>NUCLEOTIDE SEQUENCE [LARGE SCALE GENOMIC DNA]</scope>
    <source>
        <strain evidence="6">JBR-2021</strain>
    </source>
</reference>
<sequence length="548" mass="60116">MHRNETIGSKIAKSLVDLEAERCCHYFAGFELLLSAGFACCDLVPLVGFRKQMYAWLCGVVENGFKLKHSLQLEWMYSFYKGCTARRGKHWRQSRQTSASLSKKKGSHGGSKSHHVSGSNPKAPPSHNASPSSPIPPKPKEEIIPTPPKKGYKGSDSAIFNVLHFGAKGNGESDDTKAFEDAWVAACKVEGSTVMVPADYVFFLDGTIMAPTDHRTWGKGLLEWIQFTKLIGVTIRGSGIIDGRGSVWWQDSSFDEPIDDEMKLIIPMNKTRDEAEPTPVGSNLEGKMPSIKPTALRFYGSFNVTVTGITIQNSPQCHLKFDNCVGVLVHDISVSSPGNSPNTDGIQLQNSKDVLIHSTSLSCGWVRLCSERSLLSNIQMSEVQLPIVIDQFYCDKAKCSNQTSGVALSGIDYEKIRGTYTVKPVHFACSDNQPCRDVTPTTIELKPLQERYHLYDPFCWQTFGELKTPTSPPIGCLQIGKPSSNRVQVSGGHGCLKSMALIVMALVVGAAVMSQNIESSDWEELTAFCAALPALSADVSYFDTFPLR</sequence>
<evidence type="ECO:0000256" key="2">
    <source>
        <dbReference type="ARBA" id="ARBA00022525"/>
    </source>
</evidence>
<dbReference type="Proteomes" id="UP000685013">
    <property type="component" value="Chromosome 12"/>
</dbReference>
<feature type="region of interest" description="Disordered" evidence="5">
    <location>
        <begin position="90"/>
        <end position="152"/>
    </location>
</feature>
<evidence type="ECO:0000256" key="5">
    <source>
        <dbReference type="SAM" id="MobiDB-lite"/>
    </source>
</evidence>
<evidence type="ECO:0000256" key="1">
    <source>
        <dbReference type="ARBA" id="ARBA00004613"/>
    </source>
</evidence>
<dbReference type="GO" id="GO:0005576">
    <property type="term" value="C:extracellular region"/>
    <property type="evidence" value="ECO:0007669"/>
    <property type="project" value="UniProtKB-SubCell"/>
</dbReference>
<proteinExistence type="inferred from homology"/>
<evidence type="ECO:0000256" key="4">
    <source>
        <dbReference type="RuleBase" id="RU361169"/>
    </source>
</evidence>
<comment type="subcellular location">
    <subcellularLocation>
        <location evidence="1">Secreted</location>
    </subcellularLocation>
</comment>
<dbReference type="Pfam" id="PF00295">
    <property type="entry name" value="Glyco_hydro_28"/>
    <property type="match status" value="2"/>
</dbReference>
<dbReference type="GO" id="GO:0004650">
    <property type="term" value="F:polygalacturonase activity"/>
    <property type="evidence" value="ECO:0007669"/>
    <property type="project" value="InterPro"/>
</dbReference>
<comment type="similarity">
    <text evidence="4">Belongs to the glycosyl hydrolase 28 family.</text>
</comment>